<accession>A0A532V615</accession>
<dbReference type="Proteomes" id="UP000317778">
    <property type="component" value="Unassembled WGS sequence"/>
</dbReference>
<evidence type="ECO:0000256" key="4">
    <source>
        <dbReference type="SAM" id="MobiDB-lite"/>
    </source>
</evidence>
<dbReference type="SUPFAM" id="SSF50249">
    <property type="entry name" value="Nucleic acid-binding proteins"/>
    <property type="match status" value="1"/>
</dbReference>
<dbReference type="GO" id="GO:0009295">
    <property type="term" value="C:nucleoid"/>
    <property type="evidence" value="ECO:0007669"/>
    <property type="project" value="TreeGrafter"/>
</dbReference>
<reference evidence="5 6" key="1">
    <citation type="submission" date="2017-06" db="EMBL/GenBank/DDBJ databases">
        <title>Novel microbial phyla capable of carbon fixation and sulfur reduction in deep-sea sediments.</title>
        <authorList>
            <person name="Huang J."/>
            <person name="Baker B."/>
            <person name="Wang Y."/>
        </authorList>
    </citation>
    <scope>NUCLEOTIDE SEQUENCE [LARGE SCALE GENOMIC DNA]</scope>
    <source>
        <strain evidence="5">B3_TA06</strain>
    </source>
</reference>
<dbReference type="NCBIfam" id="TIGR00621">
    <property type="entry name" value="ssb"/>
    <property type="match status" value="1"/>
</dbReference>
<keyword evidence="1 2" id="KW-0238">DNA-binding</keyword>
<comment type="subunit">
    <text evidence="2">Homotetramer.</text>
</comment>
<dbReference type="GO" id="GO:0003697">
    <property type="term" value="F:single-stranded DNA binding"/>
    <property type="evidence" value="ECO:0007669"/>
    <property type="project" value="UniProtKB-UniRule"/>
</dbReference>
<comment type="caution">
    <text evidence="2">Lacks conserved residue(s) required for the propagation of feature annotation.</text>
</comment>
<dbReference type="HAMAP" id="MF_00984">
    <property type="entry name" value="SSB"/>
    <property type="match status" value="1"/>
</dbReference>
<dbReference type="InterPro" id="IPR000424">
    <property type="entry name" value="Primosome_PriB/ssb"/>
</dbReference>
<name>A0A532V615_UNCT6</name>
<organism evidence="5 6">
    <name type="scientific">candidate division TA06 bacterium B3_TA06</name>
    <dbReference type="NCBI Taxonomy" id="2012487"/>
    <lineage>
        <taxon>Bacteria</taxon>
        <taxon>Bacteria division TA06</taxon>
    </lineage>
</organism>
<evidence type="ECO:0000313" key="5">
    <source>
        <dbReference type="EMBL" id="TKJ42654.1"/>
    </source>
</evidence>
<dbReference type="Pfam" id="PF00436">
    <property type="entry name" value="SSB"/>
    <property type="match status" value="1"/>
</dbReference>
<dbReference type="AlphaFoldDB" id="A0A532V615"/>
<dbReference type="PROSITE" id="PS50935">
    <property type="entry name" value="SSB"/>
    <property type="match status" value="1"/>
</dbReference>
<dbReference type="InterPro" id="IPR011344">
    <property type="entry name" value="ssDNA-bd"/>
</dbReference>
<evidence type="ECO:0000256" key="1">
    <source>
        <dbReference type="ARBA" id="ARBA00023125"/>
    </source>
</evidence>
<protein>
    <recommendedName>
        <fullName evidence="2 3">Single-stranded DNA-binding protein</fullName>
        <shortName evidence="2">SSB</shortName>
    </recommendedName>
</protein>
<feature type="region of interest" description="Disordered" evidence="4">
    <location>
        <begin position="116"/>
        <end position="141"/>
    </location>
</feature>
<dbReference type="PIRSF" id="PIRSF002070">
    <property type="entry name" value="SSB"/>
    <property type="match status" value="1"/>
</dbReference>
<evidence type="ECO:0000256" key="3">
    <source>
        <dbReference type="PIRNR" id="PIRNR002070"/>
    </source>
</evidence>
<evidence type="ECO:0000313" key="6">
    <source>
        <dbReference type="Proteomes" id="UP000317778"/>
    </source>
</evidence>
<dbReference type="PANTHER" id="PTHR10302">
    <property type="entry name" value="SINGLE-STRANDED DNA-BINDING PROTEIN"/>
    <property type="match status" value="1"/>
</dbReference>
<comment type="caution">
    <text evidence="5">The sequence shown here is derived from an EMBL/GenBank/DDBJ whole genome shotgun (WGS) entry which is preliminary data.</text>
</comment>
<dbReference type="GO" id="GO:0006260">
    <property type="term" value="P:DNA replication"/>
    <property type="evidence" value="ECO:0007669"/>
    <property type="project" value="InterPro"/>
</dbReference>
<gene>
    <name evidence="5" type="ORF">CEE36_07070</name>
</gene>
<dbReference type="InterPro" id="IPR012340">
    <property type="entry name" value="NA-bd_OB-fold"/>
</dbReference>
<dbReference type="Gene3D" id="2.40.50.140">
    <property type="entry name" value="Nucleic acid-binding proteins"/>
    <property type="match status" value="1"/>
</dbReference>
<dbReference type="PANTHER" id="PTHR10302:SF27">
    <property type="entry name" value="SINGLE-STRANDED DNA-BINDING PROTEIN"/>
    <property type="match status" value="1"/>
</dbReference>
<proteinExistence type="inferred from homology"/>
<evidence type="ECO:0000256" key="2">
    <source>
        <dbReference type="HAMAP-Rule" id="MF_00984"/>
    </source>
</evidence>
<sequence length="141" mass="15648">MADLRLPNLNLVIVSGRLVADPELRYTPKGTAVCSFRIAVSRYYRDRDAGGFKEETSFFNVVVWDRMAEMAGERLRKGSPVLLEGTLRSRSYETQDGSRRYVVEVVSRRLQFLEKAPSAGEVSPEAGSAGPDGNEEDPFAS</sequence>
<dbReference type="EMBL" id="NJBO01000010">
    <property type="protein sequence ID" value="TKJ42654.1"/>
    <property type="molecule type" value="Genomic_DNA"/>
</dbReference>
<dbReference type="CDD" id="cd04496">
    <property type="entry name" value="SSB_OBF"/>
    <property type="match status" value="1"/>
</dbReference>